<dbReference type="EMBL" id="CAJVCH010533212">
    <property type="protein sequence ID" value="CAG7824542.1"/>
    <property type="molecule type" value="Genomic_DNA"/>
</dbReference>
<evidence type="ECO:0000256" key="3">
    <source>
        <dbReference type="ARBA" id="ARBA00023136"/>
    </source>
</evidence>
<protein>
    <submittedName>
        <fullName evidence="5">Uncharacterized protein</fullName>
    </submittedName>
</protein>
<comment type="subcellular location">
    <subcellularLocation>
        <location evidence="1">Membrane</location>
        <topology evidence="1">Peripheral membrane protein</topology>
    </subcellularLocation>
</comment>
<name>A0A8J2L2Y5_9HEXA</name>
<dbReference type="PANTHER" id="PTHR28664:SF4">
    <property type="entry name" value="TIGHT JUNCTION-ASSOCIATED PROTEIN 1"/>
    <property type="match status" value="1"/>
</dbReference>
<keyword evidence="6" id="KW-1185">Reference proteome</keyword>
<dbReference type="Proteomes" id="UP000708208">
    <property type="component" value="Unassembled WGS sequence"/>
</dbReference>
<dbReference type="OrthoDB" id="10068192at2759"/>
<keyword evidence="3" id="KW-0472">Membrane</keyword>
<proteinExistence type="predicted"/>
<dbReference type="PANTHER" id="PTHR28664">
    <property type="entry name" value="TIGHT JUNCTION-ASSOCIATED PROTEIN 1"/>
    <property type="match status" value="1"/>
</dbReference>
<gene>
    <name evidence="5" type="ORF">AFUS01_LOCUS34693</name>
</gene>
<evidence type="ECO:0000313" key="5">
    <source>
        <dbReference type="EMBL" id="CAG7824542.1"/>
    </source>
</evidence>
<organism evidence="5 6">
    <name type="scientific">Allacma fusca</name>
    <dbReference type="NCBI Taxonomy" id="39272"/>
    <lineage>
        <taxon>Eukaryota</taxon>
        <taxon>Metazoa</taxon>
        <taxon>Ecdysozoa</taxon>
        <taxon>Arthropoda</taxon>
        <taxon>Hexapoda</taxon>
        <taxon>Collembola</taxon>
        <taxon>Symphypleona</taxon>
        <taxon>Sminthuridae</taxon>
        <taxon>Allacma</taxon>
    </lineage>
</organism>
<sequence>MVGTLYKRAWESEPLLEAHEKLQKLNQCLEEKLLKLAEERQAETTQLSNQIQDLTQRLVEARLYIHQLEDENEDCRWSEGH</sequence>
<reference evidence="5" key="1">
    <citation type="submission" date="2021-06" db="EMBL/GenBank/DDBJ databases">
        <authorList>
            <person name="Hodson N. C."/>
            <person name="Mongue J. A."/>
            <person name="Jaron S. K."/>
        </authorList>
    </citation>
    <scope>NUCLEOTIDE SEQUENCE</scope>
</reference>
<feature type="coiled-coil region" evidence="4">
    <location>
        <begin position="19"/>
        <end position="71"/>
    </location>
</feature>
<dbReference type="AlphaFoldDB" id="A0A8J2L2Y5"/>
<evidence type="ECO:0000256" key="2">
    <source>
        <dbReference type="ARBA" id="ARBA00022553"/>
    </source>
</evidence>
<keyword evidence="4" id="KW-0175">Coiled coil</keyword>
<comment type="caution">
    <text evidence="5">The sequence shown here is derived from an EMBL/GenBank/DDBJ whole genome shotgun (WGS) entry which is preliminary data.</text>
</comment>
<accession>A0A8J2L2Y5</accession>
<dbReference type="GO" id="GO:0016020">
    <property type="term" value="C:membrane"/>
    <property type="evidence" value="ECO:0007669"/>
    <property type="project" value="UniProtKB-SubCell"/>
</dbReference>
<evidence type="ECO:0000256" key="1">
    <source>
        <dbReference type="ARBA" id="ARBA00004170"/>
    </source>
</evidence>
<evidence type="ECO:0000256" key="4">
    <source>
        <dbReference type="SAM" id="Coils"/>
    </source>
</evidence>
<keyword evidence="2" id="KW-0597">Phosphoprotein</keyword>
<dbReference type="InterPro" id="IPR043441">
    <property type="entry name" value="Tjap1/BEGAIN"/>
</dbReference>
<evidence type="ECO:0000313" key="6">
    <source>
        <dbReference type="Proteomes" id="UP000708208"/>
    </source>
</evidence>